<dbReference type="GeneID" id="73469420"/>
<dbReference type="EMBL" id="JAGSYN010000115">
    <property type="protein sequence ID" value="KAG7663870.1"/>
    <property type="molecule type" value="Genomic_DNA"/>
</dbReference>
<dbReference type="CDD" id="cd01838">
    <property type="entry name" value="Isoamyl_acetate_hydrolase_like"/>
    <property type="match status" value="2"/>
</dbReference>
<dbReference type="AlphaFoldDB" id="A0A8J5QNY6"/>
<evidence type="ECO:0000313" key="2">
    <source>
        <dbReference type="EMBL" id="KAG7663870.1"/>
    </source>
</evidence>
<reference evidence="2 3" key="1">
    <citation type="journal article" date="2021" name="DNA Res.">
        <title>Genome analysis of Candida subhashii reveals its hybrid nature and dual mitochondrial genome conformations.</title>
        <authorList>
            <person name="Mixao V."/>
            <person name="Hegedusova E."/>
            <person name="Saus E."/>
            <person name="Pryszcz L.P."/>
            <person name="Cillingova A."/>
            <person name="Nosek J."/>
            <person name="Gabaldon T."/>
        </authorList>
    </citation>
    <scope>NUCLEOTIDE SEQUENCE [LARGE SCALE GENOMIC DNA]</scope>
    <source>
        <strain evidence="2 3">CBS 10753</strain>
    </source>
</reference>
<dbReference type="Pfam" id="PF13472">
    <property type="entry name" value="Lipase_GDSL_2"/>
    <property type="match status" value="2"/>
</dbReference>
<comment type="caution">
    <text evidence="2">The sequence shown here is derived from an EMBL/GenBank/DDBJ whole genome shotgun (WGS) entry which is preliminary data.</text>
</comment>
<evidence type="ECO:0000259" key="1">
    <source>
        <dbReference type="Pfam" id="PF13472"/>
    </source>
</evidence>
<feature type="domain" description="SGNH hydrolase-type esterase" evidence="1">
    <location>
        <begin position="11"/>
        <end position="210"/>
    </location>
</feature>
<evidence type="ECO:0000313" key="3">
    <source>
        <dbReference type="Proteomes" id="UP000694255"/>
    </source>
</evidence>
<feature type="domain" description="SGNH hydrolase-type esterase" evidence="1">
    <location>
        <begin position="271"/>
        <end position="482"/>
    </location>
</feature>
<dbReference type="InterPro" id="IPR045136">
    <property type="entry name" value="Iah1-like"/>
</dbReference>
<dbReference type="OrthoDB" id="671439at2759"/>
<accession>A0A8J5QNY6</accession>
<name>A0A8J5QNY6_9ASCO</name>
<dbReference type="PANTHER" id="PTHR14209:SF19">
    <property type="entry name" value="ISOAMYL ACETATE-HYDROLYZING ESTERASE 1 HOMOLOG"/>
    <property type="match status" value="1"/>
</dbReference>
<dbReference type="Proteomes" id="UP000694255">
    <property type="component" value="Unassembled WGS sequence"/>
</dbReference>
<proteinExistence type="predicted"/>
<dbReference type="InterPro" id="IPR013830">
    <property type="entry name" value="SGNH_hydro"/>
</dbReference>
<organism evidence="2 3">
    <name type="scientific">[Candida] subhashii</name>
    <dbReference type="NCBI Taxonomy" id="561895"/>
    <lineage>
        <taxon>Eukaryota</taxon>
        <taxon>Fungi</taxon>
        <taxon>Dikarya</taxon>
        <taxon>Ascomycota</taxon>
        <taxon>Saccharomycotina</taxon>
        <taxon>Pichiomycetes</taxon>
        <taxon>Debaryomycetaceae</taxon>
        <taxon>Spathaspora</taxon>
    </lineage>
</organism>
<sequence>MAELVYDKFILFGDSITQFSCAQDGGYGLTPALQSEYVRKLDVINRGFTGYNSDHARLVLPKILEAESNEQKNNIKVMTIFFGTNDAFQVEDDFNKIQAVPLNRYQENLCAMIELALEYNIYPIIIGPALHHDKLGRKMLREGGRPTDKPMVTNERYLEYSESAKAVAAQYNVGFVDCWHKFKKYEGWPEEQVLDHFISDGIHFTPPAYEVLTAEVSRAVSLSQLEFKDKFSSWDEVRIDDLPSSMFVPTNTQLDPPKQRQLLSYDKFIMLGDSLTEFSCDQSAPAFGLMPALQNEYIRKLDVLNRGYGGYNSEMGKHLLRKILTAELNSTKDNIKLLTIFFGTNDAFQINDELNKIQAVSLKQYKQNLSEMIEMALENNIRPIIIGPGLHDHELAVQFFGSFGRKVQGKTVTNKRLFEYSEGAKEVADKYNVAFVDLWNAFRIDGGWSTEQLLNGNENAGPGRITDYLTDGIHFKPLGYAIAYEEVMKAIRKHYPSLSPEKMPEILSDWADIDPKDIEASVFRSSYKPGEIIDTSALKEQARKKND</sequence>
<dbReference type="PANTHER" id="PTHR14209">
    <property type="entry name" value="ISOAMYL ACETATE-HYDROLYZING ESTERASE 1"/>
    <property type="match status" value="1"/>
</dbReference>
<gene>
    <name evidence="2" type="ORF">J8A68_002619</name>
</gene>
<protein>
    <submittedName>
        <fullName evidence="2">IAH1</fullName>
    </submittedName>
</protein>
<dbReference type="RefSeq" id="XP_049264102.1">
    <property type="nucleotide sequence ID" value="XM_049406389.1"/>
</dbReference>
<keyword evidence="3" id="KW-1185">Reference proteome</keyword>